<reference evidence="2" key="1">
    <citation type="submission" date="2014-11" db="EMBL/GenBank/DDBJ databases">
        <authorList>
            <person name="Amaro Gonzalez C."/>
        </authorList>
    </citation>
    <scope>NUCLEOTIDE SEQUENCE</scope>
</reference>
<proteinExistence type="predicted"/>
<accession>A0A0E9WHU1</accession>
<keyword evidence="1" id="KW-0812">Transmembrane</keyword>
<sequence>MEKGMTSLLPHKTGVFNASVLSGEYLYVFGSLSCFRSGLFYFTAVGIFRRYG</sequence>
<organism evidence="2">
    <name type="scientific">Anguilla anguilla</name>
    <name type="common">European freshwater eel</name>
    <name type="synonym">Muraena anguilla</name>
    <dbReference type="NCBI Taxonomy" id="7936"/>
    <lineage>
        <taxon>Eukaryota</taxon>
        <taxon>Metazoa</taxon>
        <taxon>Chordata</taxon>
        <taxon>Craniata</taxon>
        <taxon>Vertebrata</taxon>
        <taxon>Euteleostomi</taxon>
        <taxon>Actinopterygii</taxon>
        <taxon>Neopterygii</taxon>
        <taxon>Teleostei</taxon>
        <taxon>Anguilliformes</taxon>
        <taxon>Anguillidae</taxon>
        <taxon>Anguilla</taxon>
    </lineage>
</organism>
<feature type="transmembrane region" description="Helical" evidence="1">
    <location>
        <begin position="25"/>
        <end position="48"/>
    </location>
</feature>
<dbReference type="EMBL" id="GBXM01018618">
    <property type="protein sequence ID" value="JAH89959.1"/>
    <property type="molecule type" value="Transcribed_RNA"/>
</dbReference>
<keyword evidence="1" id="KW-1133">Transmembrane helix</keyword>
<keyword evidence="1" id="KW-0472">Membrane</keyword>
<evidence type="ECO:0000313" key="2">
    <source>
        <dbReference type="EMBL" id="JAH89959.1"/>
    </source>
</evidence>
<protein>
    <submittedName>
        <fullName evidence="2">Uncharacterized protein</fullName>
    </submittedName>
</protein>
<reference evidence="2" key="2">
    <citation type="journal article" date="2015" name="Fish Shellfish Immunol.">
        <title>Early steps in the European eel (Anguilla anguilla)-Vibrio vulnificus interaction in the gills: Role of the RtxA13 toxin.</title>
        <authorList>
            <person name="Callol A."/>
            <person name="Pajuelo D."/>
            <person name="Ebbesson L."/>
            <person name="Teles M."/>
            <person name="MacKenzie S."/>
            <person name="Amaro C."/>
        </authorList>
    </citation>
    <scope>NUCLEOTIDE SEQUENCE</scope>
</reference>
<name>A0A0E9WHU1_ANGAN</name>
<dbReference type="AlphaFoldDB" id="A0A0E9WHU1"/>
<evidence type="ECO:0000256" key="1">
    <source>
        <dbReference type="SAM" id="Phobius"/>
    </source>
</evidence>